<feature type="domain" description="Protein kinase" evidence="4">
    <location>
        <begin position="1711"/>
        <end position="1970"/>
    </location>
</feature>
<dbReference type="GO" id="GO:0007030">
    <property type="term" value="P:Golgi organization"/>
    <property type="evidence" value="ECO:0007669"/>
    <property type="project" value="TreeGrafter"/>
</dbReference>
<organism evidence="5 6">
    <name type="scientific">Ancylostoma caninum</name>
    <name type="common">Dog hookworm</name>
    <dbReference type="NCBI Taxonomy" id="29170"/>
    <lineage>
        <taxon>Eukaryota</taxon>
        <taxon>Metazoa</taxon>
        <taxon>Ecdysozoa</taxon>
        <taxon>Nematoda</taxon>
        <taxon>Chromadorea</taxon>
        <taxon>Rhabditida</taxon>
        <taxon>Rhabditina</taxon>
        <taxon>Rhabditomorpha</taxon>
        <taxon>Strongyloidea</taxon>
        <taxon>Ancylostomatidae</taxon>
        <taxon>Ancylostomatinae</taxon>
        <taxon>Ancylostoma</taxon>
    </lineage>
</organism>
<dbReference type="Gene3D" id="1.10.510.10">
    <property type="entry name" value="Transferase(Phosphotransferase) domain 1"/>
    <property type="match status" value="1"/>
</dbReference>
<dbReference type="SMART" id="SM00220">
    <property type="entry name" value="S_TKc"/>
    <property type="match status" value="1"/>
</dbReference>
<dbReference type="STRING" id="29170.A0A368GNB4"/>
<evidence type="ECO:0000256" key="2">
    <source>
        <dbReference type="ARBA" id="ARBA00016122"/>
    </source>
</evidence>
<dbReference type="Pfam" id="PF08700">
    <property type="entry name" value="VPS51_Exo84_N"/>
    <property type="match status" value="1"/>
</dbReference>
<evidence type="ECO:0000313" key="5">
    <source>
        <dbReference type="EMBL" id="RCN44485.1"/>
    </source>
</evidence>
<keyword evidence="5" id="KW-0808">Transferase</keyword>
<dbReference type="SUPFAM" id="SSF56112">
    <property type="entry name" value="Protein kinase-like (PK-like)"/>
    <property type="match status" value="1"/>
</dbReference>
<dbReference type="Pfam" id="PF19431">
    <property type="entry name" value="MEKK4_N"/>
    <property type="match status" value="1"/>
</dbReference>
<dbReference type="GO" id="GO:0032456">
    <property type="term" value="P:endocytic recycling"/>
    <property type="evidence" value="ECO:0007669"/>
    <property type="project" value="TreeGrafter"/>
</dbReference>
<dbReference type="GO" id="GO:1990745">
    <property type="term" value="C:EARP complex"/>
    <property type="evidence" value="ECO:0007669"/>
    <property type="project" value="TreeGrafter"/>
</dbReference>
<dbReference type="GO" id="GO:0005524">
    <property type="term" value="F:ATP binding"/>
    <property type="evidence" value="ECO:0007669"/>
    <property type="project" value="InterPro"/>
</dbReference>
<dbReference type="GO" id="GO:0000165">
    <property type="term" value="P:MAPK cascade"/>
    <property type="evidence" value="ECO:0007669"/>
    <property type="project" value="InterPro"/>
</dbReference>
<dbReference type="GO" id="GO:0048193">
    <property type="term" value="P:Golgi vesicle transport"/>
    <property type="evidence" value="ECO:0007669"/>
    <property type="project" value="TreeGrafter"/>
</dbReference>
<dbReference type="GO" id="GO:0042147">
    <property type="term" value="P:retrograde transport, endosome to Golgi"/>
    <property type="evidence" value="ECO:0007669"/>
    <property type="project" value="TreeGrafter"/>
</dbReference>
<comment type="caution">
    <text evidence="5">The sequence shown here is derived from an EMBL/GenBank/DDBJ whole genome shotgun (WGS) entry which is preliminary data.</text>
</comment>
<dbReference type="Pfam" id="PF00069">
    <property type="entry name" value="Pkinase"/>
    <property type="match status" value="1"/>
</dbReference>
<dbReference type="InterPro" id="IPR000719">
    <property type="entry name" value="Prot_kinase_dom"/>
</dbReference>
<sequence length="1990" mass="224330">MTQKVSVLDIASPEFDVDAYLSSQLKEKSLDELVKEEEEMVASVRRLDSDVHQLVYENYNKFLTATSTVRKIQDEFNLLDSEMESLSTNMKNISGLIGELSGVLGGGREGVAQLGSSYKVVKSLQSIFELPGILQASFDEGRYNDVVRLYLLAQKGLNKYADMKNMAEIQQKADQILAETEKQLIKLIDRSTEDVEGVAEAIGLLMKLGKSPKEIQALLLKSSEASLQNDLKQLQSNPVDVLDLVDKGCESFIPNLTLLANLHERLFPDSSESLLKMLQAQLRDFHEIVSNLFLASSDPKDCSIVVRALDRYFRKMSTCRQVVQGLDCSTCTISLIREVSKHEVVISRKYILEEMKIVMQEIRQSLMSKDVDLPSLAAKLEQSFVFQVKTALANLLLFIASDVTFSTLPPADFQAEFAHSVHEEIVIGAFKDMTSVAETYGSSEGEARYANPLMMLLLAFTLHHLANKSSQYLLSLCREQFSLTTSKTTVGLTGASEVTTLLKTCSQALLRRFTKFRGLEFGEALVKGCEGLHQPAASPVGVRHAVRRTVEEVLECDSMLSRLLGGEAGRKESRHRRPMPAPSAPDSSRDSLWCERIDFNQQLHFNRASIIGAIVKVLLKSFIESIRLQTYGKFAVEQIQVDCYYLQRGVSPLVADEVVVNSMVDQALSSALKRCVAPELIHPSRLRQICDEKPEKNSRVLSQKVYRGRLSLGKGGAAGRISRRKSKNGHQFLNVGDDDDDYYWDGSTDSGLPRPSSTSTFRCLAVIERASSSSSSGNEATKSGLNDSVLSEVAENERDNLFRDLDNFLCADRYVSNKMTMAQTPGRSDQTFTIGSKKKQHRYGDVLWLILRAYFSGREVSGGQDATFEVDALVCSKREQRSQVLDEIMNYEAIPLIEAYERLEMNYMSHLQSTRKEVTELLDEFGRYQALFPHSKAMVEDCTARKGNIFTKQLLDKVTLLTTWLNTVEDLASKITQLGTVFEVSRLPNAEKLWPRPLHSTSWTVGLRDARPVFAAFVKRSLLVRGMKRVVGRVWELCETTVMKTAILLQPPIASYAHAASRQRTMLRLTSEQMERYSDMFNYTLTSERAQAMHLPSVGPMFIFVLGVRLELAREWLSVRSKWSIPAGAELDISTMDTLIEDSRDCVEEAVQVKQFFLDVIQSICPKGQKGKLCTADFDESLKDVFEKYLGYMERWCDSVAQSGDLGRLFSRLEEEWKTAVQCARHIHTGLDMLASSFCTFLPHLLDVLVVTFWEKNIDRIGVRHGIRELDEEIDNGYDRPICFSQTQEQVTVFDAFRSYNSVIREVKERSARLVALLRGALMDLHDATGYRMSQCLENVAAALRPEHCLVSLYVFGITTGDGLFDFKVDFGDASVAVCILVDSTSADKALAQDLVTALAEGRKPETGHIIVLPKQHSRWMCNYRRVKLTLEENVMQNIHYLRTDVVCVVGQSYRLEKKFPGVFDMVMPSCSSHHNVDRELKHLAAIFLDLSAILSQGIAALCSDVRRTYDSLKMRDYVHSTLIHAFNFAFQLHRDVCRYVGDSYMAEFGEELAVRGLDVIHQWKELVSVMQPQPSPHIPLWASHAFNFIHFLTDPKYTEYLSDDEFHLLKEDVEECKRLVLMDKDGISIAIPRSRTSTLSSPRTPDSLASKMKKVALVSRRAKLEAAALETDKMVAKRTSYPLGRVVTVKREQFNLENYADPSRTLPFRYQILEKLAGGSFGTVYKALNLDAQCVIAVKKIRVERGVLKILQGEVDIFRNLNHKNLVKYYGCEVHQDEVLIMMEFCSEGTLERVCREGLDEELVRRYTNSLLRAVAYMHSQKVLHRDIKPANIFLDLHCVLKLGDFGCSVRLRDQATVYGEIAEYAGTVQYMAPEVLTYGGMAEDGRYRGYGRAVDIWSIGCVVLQMSTGRAPWPEMHPFQITMRVCQGGLPAYPVPVGPLLKHFLDQCFVFDPDERKSAEQLLQDPFANLHVGHFSNLSSTSPEIVFC</sequence>
<dbReference type="OrthoDB" id="1043025at2759"/>
<dbReference type="InterPro" id="IPR014812">
    <property type="entry name" value="Vps51"/>
</dbReference>
<evidence type="ECO:0000256" key="3">
    <source>
        <dbReference type="SAM" id="MobiDB-lite"/>
    </source>
</evidence>
<dbReference type="PROSITE" id="PS00108">
    <property type="entry name" value="PROTEIN_KINASE_ST"/>
    <property type="match status" value="1"/>
</dbReference>
<dbReference type="GO" id="GO:0004672">
    <property type="term" value="F:protein kinase activity"/>
    <property type="evidence" value="ECO:0007669"/>
    <property type="project" value="InterPro"/>
</dbReference>
<reference evidence="5 6" key="1">
    <citation type="submission" date="2014-10" db="EMBL/GenBank/DDBJ databases">
        <title>Draft genome of the hookworm Ancylostoma caninum.</title>
        <authorList>
            <person name="Mitreva M."/>
        </authorList>
    </citation>
    <scope>NUCLEOTIDE SEQUENCE [LARGE SCALE GENOMIC DNA]</scope>
    <source>
        <strain evidence="5 6">Baltimore</strain>
    </source>
</reference>
<dbReference type="GO" id="GO:0005829">
    <property type="term" value="C:cytosol"/>
    <property type="evidence" value="ECO:0007669"/>
    <property type="project" value="GOC"/>
</dbReference>
<name>A0A368GNB4_ANCCA</name>
<dbReference type="PROSITE" id="PS50011">
    <property type="entry name" value="PROTEIN_KINASE_DOM"/>
    <property type="match status" value="1"/>
</dbReference>
<dbReference type="GO" id="GO:0000938">
    <property type="term" value="C:GARP complex"/>
    <property type="evidence" value="ECO:0007669"/>
    <property type="project" value="TreeGrafter"/>
</dbReference>
<feature type="region of interest" description="Disordered" evidence="3">
    <location>
        <begin position="567"/>
        <end position="589"/>
    </location>
</feature>
<protein>
    <recommendedName>
        <fullName evidence="2">Vacuolar protein sorting-associated protein 51 homolog</fullName>
    </recommendedName>
</protein>
<dbReference type="Proteomes" id="UP000252519">
    <property type="component" value="Unassembled WGS sequence"/>
</dbReference>
<comment type="similarity">
    <text evidence="1">Belongs to the VPS51 family.</text>
</comment>
<keyword evidence="5" id="KW-0418">Kinase</keyword>
<keyword evidence="6" id="KW-1185">Reference proteome</keyword>
<dbReference type="PANTHER" id="PTHR15954:SF4">
    <property type="entry name" value="VACUOLAR PROTEIN SORTING-ASSOCIATED PROTEIN 51 HOMOLOG"/>
    <property type="match status" value="1"/>
</dbReference>
<evidence type="ECO:0000256" key="1">
    <source>
        <dbReference type="ARBA" id="ARBA00006080"/>
    </source>
</evidence>
<accession>A0A368GNB4</accession>
<gene>
    <name evidence="5" type="ORF">ANCCAN_09476</name>
</gene>
<dbReference type="GO" id="GO:0007041">
    <property type="term" value="P:lysosomal transport"/>
    <property type="evidence" value="ECO:0007669"/>
    <property type="project" value="TreeGrafter"/>
</dbReference>
<dbReference type="PANTHER" id="PTHR15954">
    <property type="entry name" value="VACUOLAR PROTEIN SORTING-ASSOCIATED PROTEIN 51 HOMOLOG"/>
    <property type="match status" value="1"/>
</dbReference>
<dbReference type="GO" id="GO:0016020">
    <property type="term" value="C:membrane"/>
    <property type="evidence" value="ECO:0007669"/>
    <property type="project" value="TreeGrafter"/>
</dbReference>
<evidence type="ECO:0000313" key="6">
    <source>
        <dbReference type="Proteomes" id="UP000252519"/>
    </source>
</evidence>
<dbReference type="InterPro" id="IPR045801">
    <property type="entry name" value="MEKK4_N"/>
</dbReference>
<dbReference type="InterPro" id="IPR008271">
    <property type="entry name" value="Ser/Thr_kinase_AS"/>
</dbReference>
<evidence type="ECO:0000259" key="4">
    <source>
        <dbReference type="PROSITE" id="PS50011"/>
    </source>
</evidence>
<dbReference type="InterPro" id="IPR011009">
    <property type="entry name" value="Kinase-like_dom_sf"/>
</dbReference>
<dbReference type="EMBL" id="JOJR01000127">
    <property type="protein sequence ID" value="RCN44485.1"/>
    <property type="molecule type" value="Genomic_DNA"/>
</dbReference>
<proteinExistence type="inferred from homology"/>